<reference evidence="1 2" key="1">
    <citation type="submission" date="2020-08" db="EMBL/GenBank/DDBJ databases">
        <title>Genomic Encyclopedia of Type Strains, Phase IV (KMG-IV): sequencing the most valuable type-strain genomes for metagenomic binning, comparative biology and taxonomic classification.</title>
        <authorList>
            <person name="Goeker M."/>
        </authorList>
    </citation>
    <scope>NUCLEOTIDE SEQUENCE [LARGE SCALE GENOMIC DNA]</scope>
    <source>
        <strain evidence="1 2">DSM 103526</strain>
    </source>
</reference>
<sequence>MEKKCLKSKTLPAVSPIKKPMDRVPVFYPEPPHYRPAGNEYDYVPRKYSVGQHMKAPTMKADKHDCGCMHPKKR</sequence>
<dbReference type="AlphaFoldDB" id="A0A841L2P9"/>
<dbReference type="Proteomes" id="UP000579281">
    <property type="component" value="Unassembled WGS sequence"/>
</dbReference>
<accession>A0A841L2P9</accession>
<keyword evidence="2" id="KW-1185">Reference proteome</keyword>
<dbReference type="RefSeq" id="WP_184313813.1">
    <property type="nucleotide sequence ID" value="NZ_JACHEN010000055.1"/>
</dbReference>
<evidence type="ECO:0000313" key="1">
    <source>
        <dbReference type="EMBL" id="MBB6218908.1"/>
    </source>
</evidence>
<name>A0A841L2P9_9FIRM</name>
<evidence type="ECO:0000313" key="2">
    <source>
        <dbReference type="Proteomes" id="UP000579281"/>
    </source>
</evidence>
<protein>
    <submittedName>
        <fullName evidence="1">Uncharacterized protein</fullName>
    </submittedName>
</protein>
<comment type="caution">
    <text evidence="1">The sequence shown here is derived from an EMBL/GenBank/DDBJ whole genome shotgun (WGS) entry which is preliminary data.</text>
</comment>
<gene>
    <name evidence="1" type="ORF">HNQ80_005085</name>
</gene>
<proteinExistence type="predicted"/>
<organism evidence="1 2">
    <name type="scientific">Anaerosolibacter carboniphilus</name>
    <dbReference type="NCBI Taxonomy" id="1417629"/>
    <lineage>
        <taxon>Bacteria</taxon>
        <taxon>Bacillati</taxon>
        <taxon>Bacillota</taxon>
        <taxon>Clostridia</taxon>
        <taxon>Peptostreptococcales</taxon>
        <taxon>Thermotaleaceae</taxon>
        <taxon>Anaerosolibacter</taxon>
    </lineage>
</organism>
<dbReference type="EMBL" id="JACHEN010000055">
    <property type="protein sequence ID" value="MBB6218908.1"/>
    <property type="molecule type" value="Genomic_DNA"/>
</dbReference>